<dbReference type="EMBL" id="LSBJ02000009">
    <property type="protein sequence ID" value="OAQ60253.1"/>
    <property type="molecule type" value="Genomic_DNA"/>
</dbReference>
<feature type="domain" description="F-box" evidence="4">
    <location>
        <begin position="3"/>
        <end position="44"/>
    </location>
</feature>
<sequence>MLTDLPPELLLSIADFLTRRRDINALAQTNTSLYKTLDPFLYRRDVQLLHDSALLWGIWKGPLQTIAKSIVAGADIHTRGAYRRGALAEAAVEPNYAAAKLLLAVPGIDVNRADERFGRSALSWACERGTEDIVKLLLSAPDIDVLSVDAQGQTPLSRACYRGHEGIVKLLLNIPGIEKICNLSDKDRQTPLTLALMQARHHIVRLLVQHPLIDLNSPGNEHGPPIYTAIYVERGMLPVFLEGEGIDLNTRNADGQPPLCYAAKYGRGDEVKNLLGTGMVQVNEACDLGQTALHYAAKYGREDEIRILCEAGADLGARDAEGRTPVEVAVEARKNDVVKLLMEFM</sequence>
<dbReference type="Pfam" id="PF12937">
    <property type="entry name" value="F-box-like"/>
    <property type="match status" value="1"/>
</dbReference>
<dbReference type="PROSITE" id="PS50297">
    <property type="entry name" value="ANK_REP_REGION"/>
    <property type="match status" value="3"/>
</dbReference>
<feature type="repeat" description="ANK" evidence="3">
    <location>
        <begin position="151"/>
        <end position="173"/>
    </location>
</feature>
<dbReference type="SUPFAM" id="SSF48403">
    <property type="entry name" value="Ankyrin repeat"/>
    <property type="match status" value="1"/>
</dbReference>
<dbReference type="STRING" id="1380566.A0A179F502"/>
<dbReference type="SMART" id="SM00248">
    <property type="entry name" value="ANK"/>
    <property type="match status" value="7"/>
</dbReference>
<evidence type="ECO:0000256" key="1">
    <source>
        <dbReference type="ARBA" id="ARBA00022737"/>
    </source>
</evidence>
<feature type="repeat" description="ANK" evidence="3">
    <location>
        <begin position="321"/>
        <end position="345"/>
    </location>
</feature>
<dbReference type="RefSeq" id="XP_018138163.1">
    <property type="nucleotide sequence ID" value="XM_018289002.1"/>
</dbReference>
<keyword evidence="1" id="KW-0677">Repeat</keyword>
<dbReference type="InterPro" id="IPR001810">
    <property type="entry name" value="F-box_dom"/>
</dbReference>
<accession>A0A179F502</accession>
<dbReference type="Pfam" id="PF12796">
    <property type="entry name" value="Ank_2"/>
    <property type="match status" value="2"/>
</dbReference>
<organism evidence="5 6">
    <name type="scientific">Pochonia chlamydosporia 170</name>
    <dbReference type="NCBI Taxonomy" id="1380566"/>
    <lineage>
        <taxon>Eukaryota</taxon>
        <taxon>Fungi</taxon>
        <taxon>Dikarya</taxon>
        <taxon>Ascomycota</taxon>
        <taxon>Pezizomycotina</taxon>
        <taxon>Sordariomycetes</taxon>
        <taxon>Hypocreomycetidae</taxon>
        <taxon>Hypocreales</taxon>
        <taxon>Clavicipitaceae</taxon>
        <taxon>Pochonia</taxon>
    </lineage>
</organism>
<evidence type="ECO:0000256" key="3">
    <source>
        <dbReference type="PROSITE-ProRule" id="PRU00023"/>
    </source>
</evidence>
<protein>
    <submittedName>
        <fullName evidence="5">Ankyrin repeats (3 copies) domain-containing protein</fullName>
    </submittedName>
</protein>
<dbReference type="Proteomes" id="UP000078397">
    <property type="component" value="Unassembled WGS sequence"/>
</dbReference>
<dbReference type="OrthoDB" id="1577640at2759"/>
<comment type="caution">
    <text evidence="5">The sequence shown here is derived from an EMBL/GenBank/DDBJ whole genome shotgun (WGS) entry which is preliminary data.</text>
</comment>
<evidence type="ECO:0000313" key="6">
    <source>
        <dbReference type="Proteomes" id="UP000078397"/>
    </source>
</evidence>
<dbReference type="Gene3D" id="1.25.40.20">
    <property type="entry name" value="Ankyrin repeat-containing domain"/>
    <property type="match status" value="3"/>
</dbReference>
<dbReference type="GeneID" id="28852996"/>
<dbReference type="KEGG" id="pchm:VFPPC_10678"/>
<dbReference type="AlphaFoldDB" id="A0A179F502"/>
<dbReference type="InterPro" id="IPR002110">
    <property type="entry name" value="Ankyrin_rpt"/>
</dbReference>
<feature type="repeat" description="ANK" evidence="3">
    <location>
        <begin position="288"/>
        <end position="320"/>
    </location>
</feature>
<proteinExistence type="predicted"/>
<evidence type="ECO:0000256" key="2">
    <source>
        <dbReference type="ARBA" id="ARBA00023043"/>
    </source>
</evidence>
<evidence type="ECO:0000259" key="4">
    <source>
        <dbReference type="Pfam" id="PF12937"/>
    </source>
</evidence>
<dbReference type="PANTHER" id="PTHR24198">
    <property type="entry name" value="ANKYRIN REPEAT AND PROTEIN KINASE DOMAIN-CONTAINING PROTEIN"/>
    <property type="match status" value="1"/>
</dbReference>
<dbReference type="InterPro" id="IPR036770">
    <property type="entry name" value="Ankyrin_rpt-contain_sf"/>
</dbReference>
<keyword evidence="6" id="KW-1185">Reference proteome</keyword>
<dbReference type="PANTHER" id="PTHR24198:SF165">
    <property type="entry name" value="ANKYRIN REPEAT-CONTAINING PROTEIN-RELATED"/>
    <property type="match status" value="1"/>
</dbReference>
<keyword evidence="2 3" id="KW-0040">ANK repeat</keyword>
<dbReference type="PROSITE" id="PS50088">
    <property type="entry name" value="ANK_REPEAT"/>
    <property type="match status" value="3"/>
</dbReference>
<evidence type="ECO:0000313" key="5">
    <source>
        <dbReference type="EMBL" id="OAQ60253.1"/>
    </source>
</evidence>
<reference evidence="5 6" key="1">
    <citation type="journal article" date="2016" name="PLoS Pathog.">
        <title>Biosynthesis of antibiotic leucinostatins in bio-control fungus Purpureocillium lilacinum and their inhibition on phytophthora revealed by genome mining.</title>
        <authorList>
            <person name="Wang G."/>
            <person name="Liu Z."/>
            <person name="Lin R."/>
            <person name="Li E."/>
            <person name="Mao Z."/>
            <person name="Ling J."/>
            <person name="Yang Y."/>
            <person name="Yin W.B."/>
            <person name="Xie B."/>
        </authorList>
    </citation>
    <scope>NUCLEOTIDE SEQUENCE [LARGE SCALE GENOMIC DNA]</scope>
    <source>
        <strain evidence="5">170</strain>
    </source>
</reference>
<gene>
    <name evidence="5" type="ORF">VFPPC_10678</name>
</gene>
<name>A0A179F502_METCM</name>